<evidence type="ECO:0000313" key="2">
    <source>
        <dbReference type="EMBL" id="EEO40577.1"/>
    </source>
</evidence>
<comment type="caution">
    <text evidence="2">The sequence shown here is derived from an EMBL/GenBank/DDBJ whole genome shotgun (WGS) entry which is preliminary data.</text>
</comment>
<dbReference type="RefSeq" id="WP_008803177.1">
    <property type="nucleotide sequence ID" value="NZ_KQ235737.1"/>
</dbReference>
<keyword evidence="1" id="KW-0472">Membrane</keyword>
<organism evidence="2 3">
    <name type="scientific">Fusobacterium vincentii 4_1_13</name>
    <dbReference type="NCBI Taxonomy" id="469606"/>
    <lineage>
        <taxon>Bacteria</taxon>
        <taxon>Fusobacteriati</taxon>
        <taxon>Fusobacteriota</taxon>
        <taxon>Fusobacteriia</taxon>
        <taxon>Fusobacteriales</taxon>
        <taxon>Fusobacteriaceae</taxon>
        <taxon>Fusobacterium</taxon>
    </lineage>
</organism>
<feature type="transmembrane region" description="Helical" evidence="1">
    <location>
        <begin position="51"/>
        <end position="71"/>
    </location>
</feature>
<dbReference type="Proteomes" id="UP000004925">
    <property type="component" value="Unassembled WGS sequence"/>
</dbReference>
<protein>
    <submittedName>
        <fullName evidence="2">Uncharacterized protein</fullName>
    </submittedName>
</protein>
<sequence length="110" mass="11833">MELTKNKVNPQTLSVRKMFIILTILFLFISSVASASDYGLGIVGLLNKYLSVIIAIFRPVTGIAIIVTLFLAFKGSPVWTMGLVVCIVCGIVANLDKILDWAGLTGGVVF</sequence>
<dbReference type="EMBL" id="ACDE02000019">
    <property type="protein sequence ID" value="EEO40577.1"/>
    <property type="molecule type" value="Genomic_DNA"/>
</dbReference>
<proteinExistence type="predicted"/>
<keyword evidence="1" id="KW-1133">Transmembrane helix</keyword>
<keyword evidence="1" id="KW-0812">Transmembrane</keyword>
<name>A0A0M1VV63_FUSVC</name>
<feature type="transmembrane region" description="Helical" evidence="1">
    <location>
        <begin position="78"/>
        <end position="95"/>
    </location>
</feature>
<gene>
    <name evidence="2" type="ORF">FSCG_01290</name>
</gene>
<reference evidence="2 3" key="1">
    <citation type="submission" date="2011-10" db="EMBL/GenBank/DDBJ databases">
        <title>The Genome Sequence of Fusobacterium sp. 4_1_13.</title>
        <authorList>
            <consortium name="The Broad Institute Genome Sequencing Platform"/>
            <person name="Earl A."/>
            <person name="Ward D."/>
            <person name="Feldgarden M."/>
            <person name="Gevers D."/>
            <person name="Strauss J."/>
            <person name="Ambrose C."/>
            <person name="Allen-Vercoe E."/>
            <person name="Young S.K."/>
            <person name="Zeng Q."/>
            <person name="Gargeya S."/>
            <person name="Fitzgerald M."/>
            <person name="Haas B."/>
            <person name="Abouelleil A."/>
            <person name="Alvarado L."/>
            <person name="Arachchi H.M."/>
            <person name="Berlin A."/>
            <person name="Brown A."/>
            <person name="Chapman S.B."/>
            <person name="Chen Z."/>
            <person name="Dunbar C."/>
            <person name="Freedman E."/>
            <person name="Gearin G."/>
            <person name="Goldberg J."/>
            <person name="Griggs A."/>
            <person name="Gujja S."/>
            <person name="Heiman D."/>
            <person name="Howarth C."/>
            <person name="Larson L."/>
            <person name="Lui A."/>
            <person name="MacDonald P.J."/>
            <person name="Montmayeur A."/>
            <person name="Murphy C."/>
            <person name="Neiman D."/>
            <person name="Pearson M."/>
            <person name="Priest M."/>
            <person name="Roberts A."/>
            <person name="Saif S."/>
            <person name="Shea T."/>
            <person name="Shenoy N."/>
            <person name="Sisk P."/>
            <person name="Stolte C."/>
            <person name="Sykes S."/>
            <person name="Wortman J."/>
            <person name="Nusbaum C."/>
            <person name="Birren B."/>
        </authorList>
    </citation>
    <scope>NUCLEOTIDE SEQUENCE [LARGE SCALE GENOMIC DNA]</scope>
    <source>
        <strain evidence="2 3">4_1_13</strain>
    </source>
</reference>
<evidence type="ECO:0000256" key="1">
    <source>
        <dbReference type="SAM" id="Phobius"/>
    </source>
</evidence>
<dbReference type="HOGENOM" id="CLU_2167308_0_0_0"/>
<dbReference type="AlphaFoldDB" id="A0A0M1VV63"/>
<evidence type="ECO:0000313" key="3">
    <source>
        <dbReference type="Proteomes" id="UP000004925"/>
    </source>
</evidence>
<accession>A0A0M1VV63</accession>